<sequence>DIPVNVKEKAGMTTEQIEKTEAETKATGELRYVWDPEKRQIRMAMEGEKGGTLAQAKELKKMAEEDELGGKEPAFVLGEQGAWTLNPKGKIGFGEFAVFQMYQDSLKKGEPIDPVEELARREEASVRLKEAMGVKAGGQDTEMTMLDKLEKLGMLKKGEGSEGAFLAQLDALGLLKKTGGGEGDEVELLSKLSSLGLLRKTGDEEGTGLKTELSDLRKTIEDMKDERHKAEMAGLQGQILQVQETHKGQMREILDKMEDLKKPTTGKTEMDIISDVATGVLGEAKGLRSDVKEVLRELDSHEFNSGDPSLGVEHPTAISVLHERRFRARLLVFFCHFLQLLCLCQRSSPLALLCHPDLLRVSIPYIPNFPRCFCLCLCFFYLVCCQPRLFLDFRGNVDSLFGKPLLDYQLSLGGGYIAAPSS</sequence>
<proteinExistence type="predicted"/>
<feature type="coiled-coil region" evidence="1">
    <location>
        <begin position="206"/>
        <end position="233"/>
    </location>
</feature>
<comment type="caution">
    <text evidence="2">The sequence shown here is derived from an EMBL/GenBank/DDBJ whole genome shotgun (WGS) entry which is preliminary data.</text>
</comment>
<dbReference type="AlphaFoldDB" id="X1DH73"/>
<organism evidence="2">
    <name type="scientific">marine sediment metagenome</name>
    <dbReference type="NCBI Taxonomy" id="412755"/>
    <lineage>
        <taxon>unclassified sequences</taxon>
        <taxon>metagenomes</taxon>
        <taxon>ecological metagenomes</taxon>
    </lineage>
</organism>
<keyword evidence="1" id="KW-0175">Coiled coil</keyword>
<reference evidence="2" key="1">
    <citation type="journal article" date="2014" name="Front. Microbiol.">
        <title>High frequency of phylogenetically diverse reductive dehalogenase-homologous genes in deep subseafloor sedimentary metagenomes.</title>
        <authorList>
            <person name="Kawai M."/>
            <person name="Futagami T."/>
            <person name="Toyoda A."/>
            <person name="Takaki Y."/>
            <person name="Nishi S."/>
            <person name="Hori S."/>
            <person name="Arai W."/>
            <person name="Tsubouchi T."/>
            <person name="Morono Y."/>
            <person name="Uchiyama I."/>
            <person name="Ito T."/>
            <person name="Fujiyama A."/>
            <person name="Inagaki F."/>
            <person name="Takami H."/>
        </authorList>
    </citation>
    <scope>NUCLEOTIDE SEQUENCE</scope>
    <source>
        <strain evidence="2">Expedition CK06-06</strain>
    </source>
</reference>
<name>X1DH73_9ZZZZ</name>
<gene>
    <name evidence="2" type="ORF">S03H2_04195</name>
</gene>
<protein>
    <submittedName>
        <fullName evidence="2">Uncharacterized protein</fullName>
    </submittedName>
</protein>
<evidence type="ECO:0000313" key="2">
    <source>
        <dbReference type="EMBL" id="GAH19502.1"/>
    </source>
</evidence>
<dbReference type="EMBL" id="BARU01001639">
    <property type="protein sequence ID" value="GAH19502.1"/>
    <property type="molecule type" value="Genomic_DNA"/>
</dbReference>
<feature type="non-terminal residue" evidence="2">
    <location>
        <position position="1"/>
    </location>
</feature>
<accession>X1DH73</accession>
<evidence type="ECO:0000256" key="1">
    <source>
        <dbReference type="SAM" id="Coils"/>
    </source>
</evidence>